<dbReference type="Gene3D" id="2.80.10.50">
    <property type="match status" value="1"/>
</dbReference>
<dbReference type="SUPFAM" id="SSF50370">
    <property type="entry name" value="Ricin B-like lectins"/>
    <property type="match status" value="1"/>
</dbReference>
<evidence type="ECO:0000256" key="2">
    <source>
        <dbReference type="ARBA" id="ARBA00022729"/>
    </source>
</evidence>
<organism evidence="7 8">
    <name type="scientific">Hallella seregens ATCC 51272</name>
    <dbReference type="NCBI Taxonomy" id="1336250"/>
    <lineage>
        <taxon>Bacteria</taxon>
        <taxon>Pseudomonadati</taxon>
        <taxon>Bacteroidota</taxon>
        <taxon>Bacteroidia</taxon>
        <taxon>Bacteroidales</taxon>
        <taxon>Prevotellaceae</taxon>
        <taxon>Hallella</taxon>
    </lineage>
</organism>
<dbReference type="CDD" id="cd00063">
    <property type="entry name" value="FN3"/>
    <property type="match status" value="1"/>
</dbReference>
<evidence type="ECO:0000259" key="6">
    <source>
        <dbReference type="PROSITE" id="PS50853"/>
    </source>
</evidence>
<keyword evidence="3" id="KW-1015">Disulfide bond</keyword>
<proteinExistence type="predicted"/>
<dbReference type="InterPro" id="IPR017853">
    <property type="entry name" value="GH"/>
</dbReference>
<dbReference type="InterPro" id="IPR013320">
    <property type="entry name" value="ConA-like_dom_sf"/>
</dbReference>
<dbReference type="SMART" id="SM00060">
    <property type="entry name" value="FN3"/>
    <property type="match status" value="1"/>
</dbReference>
<dbReference type="CDD" id="cd00161">
    <property type="entry name" value="beta-trefoil_Ricin-like"/>
    <property type="match status" value="1"/>
</dbReference>
<dbReference type="SUPFAM" id="SSF49899">
    <property type="entry name" value="Concanavalin A-like lectins/glucanases"/>
    <property type="match status" value="1"/>
</dbReference>
<gene>
    <name evidence="7" type="ORF">ACFFK8_00480</name>
</gene>
<dbReference type="PROSITE" id="PS50853">
    <property type="entry name" value="FN3"/>
    <property type="match status" value="1"/>
</dbReference>
<dbReference type="SUPFAM" id="SSF49265">
    <property type="entry name" value="Fibronectin type III"/>
    <property type="match status" value="1"/>
</dbReference>
<dbReference type="Gene3D" id="2.60.40.10">
    <property type="entry name" value="Immunoglobulins"/>
    <property type="match status" value="1"/>
</dbReference>
<dbReference type="PROSITE" id="PS50231">
    <property type="entry name" value="RICIN_B_LECTIN"/>
    <property type="match status" value="1"/>
</dbReference>
<feature type="signal peptide" evidence="5">
    <location>
        <begin position="1"/>
        <end position="21"/>
    </location>
</feature>
<dbReference type="InterPro" id="IPR006558">
    <property type="entry name" value="LamG-like"/>
</dbReference>
<dbReference type="Pfam" id="PF13385">
    <property type="entry name" value="Laminin_G_3"/>
    <property type="match status" value="1"/>
</dbReference>
<dbReference type="SUPFAM" id="SSF51445">
    <property type="entry name" value="(Trans)glycosidases"/>
    <property type="match status" value="1"/>
</dbReference>
<evidence type="ECO:0000256" key="4">
    <source>
        <dbReference type="ARBA" id="ARBA00023273"/>
    </source>
</evidence>
<dbReference type="EMBL" id="JBHLZF010000001">
    <property type="protein sequence ID" value="MFB9896337.1"/>
    <property type="molecule type" value="Genomic_DNA"/>
</dbReference>
<dbReference type="Gene3D" id="2.60.120.200">
    <property type="match status" value="1"/>
</dbReference>
<name>A0ABV5ZG32_9BACT</name>
<keyword evidence="2 5" id="KW-0732">Signal</keyword>
<accession>A0ABV5ZG32</accession>
<dbReference type="Gene3D" id="3.20.20.80">
    <property type="entry name" value="Glycosidases"/>
    <property type="match status" value="1"/>
</dbReference>
<feature type="chain" id="PRO_5046869836" evidence="5">
    <location>
        <begin position="22"/>
        <end position="899"/>
    </location>
</feature>
<reference evidence="7 8" key="1">
    <citation type="submission" date="2024-09" db="EMBL/GenBank/DDBJ databases">
        <authorList>
            <person name="Sun Q."/>
            <person name="Mori K."/>
        </authorList>
    </citation>
    <scope>NUCLEOTIDE SEQUENCE [LARGE SCALE GENOMIC DNA]</scope>
    <source>
        <strain evidence="7 8">ATCC 51272</strain>
    </source>
</reference>
<dbReference type="SMART" id="SM00560">
    <property type="entry name" value="LamGL"/>
    <property type="match status" value="1"/>
</dbReference>
<dbReference type="InterPro" id="IPR000772">
    <property type="entry name" value="Ricin_B_lectin"/>
</dbReference>
<dbReference type="CDD" id="cd00110">
    <property type="entry name" value="LamG"/>
    <property type="match status" value="1"/>
</dbReference>
<dbReference type="Pfam" id="PF14200">
    <property type="entry name" value="RicinB_lectin_2"/>
    <property type="match status" value="1"/>
</dbReference>
<keyword evidence="4" id="KW-0966">Cell projection</keyword>
<dbReference type="InterPro" id="IPR013783">
    <property type="entry name" value="Ig-like_fold"/>
</dbReference>
<comment type="caution">
    <text evidence="7">The sequence shown here is derived from an EMBL/GenBank/DDBJ whole genome shotgun (WGS) entry which is preliminary data.</text>
</comment>
<comment type="subcellular location">
    <subcellularLocation>
        <location evidence="1">Cell projection</location>
    </subcellularLocation>
</comment>
<sequence>MTSCKTLLTLGLLLASAAAPAQEYRPGSSLFLTPWPVAQVTVPFSLSATGTQLPVRWGLDVAWLNEQNIRKGINFIGRENLGIARSSFQMNESLVGDTALTKAQQTMLRRRTAAINLISHSLDIVLNADQGDGSSQYINSYYSSGNRANPERWARLIDASVAYMQEKYPAHKVVAVSPFNEPDYTPWNEGTLANFKEIAKLLKENYPRFENIAITAGNTLNNDHAANWYNGVKPYATWGNTHQLAGSFNSFANFWKQVVDDGNYPYADELHNVGEAMIAVHYGMKTGIWWGFDSRARGEFCRISNHGTRLAYAENRATWTAASVYRDDATGQAKAFVGGSERQANNSTYLFLSPDRDVYFDGQGPLRAFRMEYPGGTGYQTGQTNAERVYNITSGEDVERKPLTAGEYKIMNKGTQGLVAALGTDDIVQNCYTPTATPRKQDIWAIAPASDRIGGDYSFYTITNPATGLHLNVLNNSTESGANVIPYNAQNASNEQWYTEYAGDGFYFIRNRESGLYLSLRANRKVSNISIVQSSLLTGANLDRQLWRFLPTDAPTELTAPTTPTGLTATPQSASVRLNWTASTDADVDNYTVLRANADGNGWNTIARGIAATAYTDNTCRPGTTYIYKVVAVDKSLNASEPSTTIQARPGNDKDMVASWQFEGSINDESANMMDAVSPEAPAYQTDAKVGAQALALNGTGWLQLPYEAGDMDEMTIALWAKWTNNSKSWTRLFDFGNGTTQYMFLTPSNGTNMRFAIKDGGDEQTVDAPTKFPANSWHHVAVTLGGGTVTLWLDGQAVGSSTGVTIKPSDIHPVLNYLGRSQFRTDPLFAGALDDVRIYNHALSQEQLRDLISQPTGIASPEAEESRKAEPLYNLGGSRVAESYKGVAVQKGRKVVRR</sequence>
<evidence type="ECO:0000256" key="3">
    <source>
        <dbReference type="ARBA" id="ARBA00023157"/>
    </source>
</evidence>
<evidence type="ECO:0000256" key="5">
    <source>
        <dbReference type="SAM" id="SignalP"/>
    </source>
</evidence>
<dbReference type="RefSeq" id="WP_027952006.1">
    <property type="nucleotide sequence ID" value="NZ_JADU01000010.1"/>
</dbReference>
<dbReference type="Proteomes" id="UP001589688">
    <property type="component" value="Unassembled WGS sequence"/>
</dbReference>
<feature type="domain" description="Fibronectin type-III" evidence="6">
    <location>
        <begin position="560"/>
        <end position="653"/>
    </location>
</feature>
<dbReference type="InterPro" id="IPR036116">
    <property type="entry name" value="FN3_sf"/>
</dbReference>
<dbReference type="InterPro" id="IPR001791">
    <property type="entry name" value="Laminin_G"/>
</dbReference>
<evidence type="ECO:0000256" key="1">
    <source>
        <dbReference type="ARBA" id="ARBA00004316"/>
    </source>
</evidence>
<evidence type="ECO:0000313" key="8">
    <source>
        <dbReference type="Proteomes" id="UP001589688"/>
    </source>
</evidence>
<keyword evidence="8" id="KW-1185">Reference proteome</keyword>
<evidence type="ECO:0000313" key="7">
    <source>
        <dbReference type="EMBL" id="MFB9896337.1"/>
    </source>
</evidence>
<dbReference type="Pfam" id="PF00041">
    <property type="entry name" value="fn3"/>
    <property type="match status" value="1"/>
</dbReference>
<dbReference type="InterPro" id="IPR003961">
    <property type="entry name" value="FN3_dom"/>
</dbReference>
<dbReference type="InterPro" id="IPR035992">
    <property type="entry name" value="Ricin_B-like_lectins"/>
</dbReference>
<protein>
    <submittedName>
        <fullName evidence="7">LamG-like jellyroll fold domain-containing protein</fullName>
    </submittedName>
</protein>